<dbReference type="AlphaFoldDB" id="A0A9P8IG88"/>
<dbReference type="Gene3D" id="1.25.40.20">
    <property type="entry name" value="Ankyrin repeat-containing domain"/>
    <property type="match status" value="1"/>
</dbReference>
<dbReference type="FunFam" id="3.10.260.10:FF:000001">
    <property type="entry name" value="APSES transcription factor (MbpA)"/>
    <property type="match status" value="1"/>
</dbReference>
<keyword evidence="2" id="KW-0749">Sporulation</keyword>
<feature type="region of interest" description="Disordered" evidence="7">
    <location>
        <begin position="107"/>
        <end position="135"/>
    </location>
</feature>
<feature type="coiled-coil region" evidence="6">
    <location>
        <begin position="497"/>
        <end position="556"/>
    </location>
</feature>
<gene>
    <name evidence="9" type="ORF">GP486_007155</name>
</gene>
<evidence type="ECO:0000256" key="7">
    <source>
        <dbReference type="SAM" id="MobiDB-lite"/>
    </source>
</evidence>
<dbReference type="SUPFAM" id="SSF48403">
    <property type="entry name" value="Ankyrin repeat"/>
    <property type="match status" value="1"/>
</dbReference>
<dbReference type="GO" id="GO:0003677">
    <property type="term" value="F:DNA binding"/>
    <property type="evidence" value="ECO:0007669"/>
    <property type="project" value="InterPro"/>
</dbReference>
<evidence type="ECO:0000256" key="1">
    <source>
        <dbReference type="ARBA" id="ARBA00022737"/>
    </source>
</evidence>
<dbReference type="InterPro" id="IPR051642">
    <property type="entry name" value="SWI6-like"/>
</dbReference>
<feature type="domain" description="HTH APSES-type" evidence="8">
    <location>
        <begin position="6"/>
        <end position="112"/>
    </location>
</feature>
<dbReference type="Pfam" id="PF00023">
    <property type="entry name" value="Ank"/>
    <property type="match status" value="1"/>
</dbReference>
<dbReference type="SMART" id="SM01252">
    <property type="entry name" value="KilA-N"/>
    <property type="match status" value="1"/>
</dbReference>
<protein>
    <recommendedName>
        <fullName evidence="8">HTH APSES-type domain-containing protein</fullName>
    </recommendedName>
</protein>
<feature type="repeat" description="ANK" evidence="5">
    <location>
        <begin position="373"/>
        <end position="405"/>
    </location>
</feature>
<accession>A0A9P8IG88</accession>
<dbReference type="InterPro" id="IPR036770">
    <property type="entry name" value="Ankyrin_rpt-contain_sf"/>
</dbReference>
<dbReference type="InterPro" id="IPR003163">
    <property type="entry name" value="Tscrpt_reg_HTH_APSES-type"/>
</dbReference>
<evidence type="ECO:0000256" key="6">
    <source>
        <dbReference type="SAM" id="Coils"/>
    </source>
</evidence>
<dbReference type="PROSITE" id="PS50297">
    <property type="entry name" value="ANK_REP_REGION"/>
    <property type="match status" value="1"/>
</dbReference>
<organism evidence="9 10">
    <name type="scientific">Trichoglossum hirsutum</name>
    <dbReference type="NCBI Taxonomy" id="265104"/>
    <lineage>
        <taxon>Eukaryota</taxon>
        <taxon>Fungi</taxon>
        <taxon>Dikarya</taxon>
        <taxon>Ascomycota</taxon>
        <taxon>Pezizomycotina</taxon>
        <taxon>Geoglossomycetes</taxon>
        <taxon>Geoglossales</taxon>
        <taxon>Geoglossaceae</taxon>
        <taxon>Trichoglossum</taxon>
    </lineage>
</organism>
<feature type="region of interest" description="Disordered" evidence="7">
    <location>
        <begin position="177"/>
        <end position="204"/>
    </location>
</feature>
<dbReference type="GO" id="GO:0030907">
    <property type="term" value="C:MBF transcription complex"/>
    <property type="evidence" value="ECO:0007669"/>
    <property type="project" value="TreeGrafter"/>
</dbReference>
<evidence type="ECO:0000313" key="10">
    <source>
        <dbReference type="Proteomes" id="UP000750711"/>
    </source>
</evidence>
<dbReference type="EMBL" id="JAGHQM010001871">
    <property type="protein sequence ID" value="KAH0551628.1"/>
    <property type="molecule type" value="Genomic_DNA"/>
</dbReference>
<keyword evidence="3 5" id="KW-0040">ANK repeat</keyword>
<evidence type="ECO:0000256" key="2">
    <source>
        <dbReference type="ARBA" id="ARBA00022969"/>
    </source>
</evidence>
<dbReference type="Pfam" id="PF04383">
    <property type="entry name" value="KilA-N"/>
    <property type="match status" value="1"/>
</dbReference>
<dbReference type="GO" id="GO:0030435">
    <property type="term" value="P:sporulation resulting in formation of a cellular spore"/>
    <property type="evidence" value="ECO:0007669"/>
    <property type="project" value="UniProtKB-KW"/>
</dbReference>
<dbReference type="PANTHER" id="PTHR43828:SF15">
    <property type="entry name" value="TRANSCRIPTION FACTOR MBP1"/>
    <property type="match status" value="1"/>
</dbReference>
<evidence type="ECO:0000256" key="5">
    <source>
        <dbReference type="PROSITE-ProRule" id="PRU00023"/>
    </source>
</evidence>
<keyword evidence="10" id="KW-1185">Reference proteome</keyword>
<dbReference type="Proteomes" id="UP000750711">
    <property type="component" value="Unassembled WGS sequence"/>
</dbReference>
<dbReference type="Gene3D" id="3.10.260.10">
    <property type="entry name" value="Transcription regulator HTH, APSES-type DNA-binding domain"/>
    <property type="match status" value="1"/>
</dbReference>
<dbReference type="InterPro" id="IPR018004">
    <property type="entry name" value="KilA/APSES_HTH"/>
</dbReference>
<evidence type="ECO:0000256" key="4">
    <source>
        <dbReference type="ARBA" id="ARBA00023321"/>
    </source>
</evidence>
<dbReference type="PROSITE" id="PS51299">
    <property type="entry name" value="HTH_APSES"/>
    <property type="match status" value="1"/>
</dbReference>
<dbReference type="SMART" id="SM00248">
    <property type="entry name" value="ANK"/>
    <property type="match status" value="2"/>
</dbReference>
<feature type="repeat" description="ANK" evidence="5">
    <location>
        <begin position="252"/>
        <end position="284"/>
    </location>
</feature>
<sequence length="680" mass="76301">MLLRMPSCLILRQVPVYELNVNGEHVMRKRENDWVNATHILKVANFDKPARTRILEREIQKGTHKKVQGGYGKFQGTWVPLDLGRAIAQQHNVLHLLRPLFDFVPGDKSPPPAPKHTTAASTRPKLIKQSVAPRRAPSIAELAAGPSHQHSELDEEFDGSSVQLLDEMTPISTVASGDEEEMFESSQLFSGSRKRKRMEDRPSQHDQLHMVYADALLDYFVDSTSPFREQNKMCVPPTPPENFEVDRPIDDRGHTALHWAAAMADVDVVKFFIAAGANVDAHSVSGETPLMRAVLFTNNYERRTMPKMINDLKSSIPSVDGFSSTVFHHIAATTGSKVKLHAARYYINVICQKMSEDGTADDVAQILDMQDDNGDTALTIAARNGARKCVRALIAYHASPHIQNSAGETADGFIVELNKTREELFHQASSSPFQKFDSRHSRHDQLRALGSIQFHVNPHHSETAMAVSQKLAPLIMQETEKLASAYDGELIDRERDLHDANRLLENNKSELRMTRQKLSEMSTFLEGDGHVSEAEVEELRQLEQKLESAIEISQGDHLQRLVENQEADPSCNLQQTGEEMWISTTDDLLDKLKTVTLLLKEKDKRRALISEIVQHASMAGMGERHNDYKRLISKCIDMEAEDVEGALPELLAFLEVDKDGTDVELGQGPIEQPVYQPEEN</sequence>
<keyword evidence="4" id="KW-0183">Conidiation</keyword>
<evidence type="ECO:0000259" key="8">
    <source>
        <dbReference type="PROSITE" id="PS51299"/>
    </source>
</evidence>
<comment type="caution">
    <text evidence="9">The sequence shown here is derived from an EMBL/GenBank/DDBJ whole genome shotgun (WGS) entry which is preliminary data.</text>
</comment>
<reference evidence="9" key="1">
    <citation type="submission" date="2021-03" db="EMBL/GenBank/DDBJ databases">
        <title>Comparative genomics and phylogenomic investigation of the class Geoglossomycetes provide insights into ecological specialization and systematics.</title>
        <authorList>
            <person name="Melie T."/>
            <person name="Pirro S."/>
            <person name="Miller A.N."/>
            <person name="Quandt A."/>
        </authorList>
    </citation>
    <scope>NUCLEOTIDE SEQUENCE</scope>
    <source>
        <strain evidence="9">CAQ_001_2017</strain>
    </source>
</reference>
<dbReference type="PROSITE" id="PS50088">
    <property type="entry name" value="ANK_REPEAT"/>
    <property type="match status" value="2"/>
</dbReference>
<evidence type="ECO:0000313" key="9">
    <source>
        <dbReference type="EMBL" id="KAH0551628.1"/>
    </source>
</evidence>
<keyword evidence="1" id="KW-0677">Repeat</keyword>
<dbReference type="GO" id="GO:0048315">
    <property type="term" value="P:conidium formation"/>
    <property type="evidence" value="ECO:0007669"/>
    <property type="project" value="UniProtKB-KW"/>
</dbReference>
<dbReference type="InterPro" id="IPR002110">
    <property type="entry name" value="Ankyrin_rpt"/>
</dbReference>
<dbReference type="PANTHER" id="PTHR43828">
    <property type="entry name" value="ASPARAGINASE"/>
    <property type="match status" value="1"/>
</dbReference>
<dbReference type="SUPFAM" id="SSF54616">
    <property type="entry name" value="DNA-binding domain of Mlu1-box binding protein MBP1"/>
    <property type="match status" value="1"/>
</dbReference>
<keyword evidence="6" id="KW-0175">Coiled coil</keyword>
<name>A0A9P8IG88_9PEZI</name>
<dbReference type="Pfam" id="PF12796">
    <property type="entry name" value="Ank_2"/>
    <property type="match status" value="1"/>
</dbReference>
<evidence type="ECO:0000256" key="3">
    <source>
        <dbReference type="ARBA" id="ARBA00023043"/>
    </source>
</evidence>
<dbReference type="InterPro" id="IPR036887">
    <property type="entry name" value="HTH_APSES_sf"/>
</dbReference>
<dbReference type="GO" id="GO:0033309">
    <property type="term" value="C:SBF transcription complex"/>
    <property type="evidence" value="ECO:0007669"/>
    <property type="project" value="TreeGrafter"/>
</dbReference>
<proteinExistence type="predicted"/>
<dbReference type="GO" id="GO:0001228">
    <property type="term" value="F:DNA-binding transcription activator activity, RNA polymerase II-specific"/>
    <property type="evidence" value="ECO:0007669"/>
    <property type="project" value="UniProtKB-ARBA"/>
</dbReference>